<dbReference type="Gene3D" id="3.30.1240.10">
    <property type="match status" value="1"/>
</dbReference>
<keyword evidence="1" id="KW-0378">Hydrolase</keyword>
<gene>
    <name evidence="1" type="ORF">H8704_11775</name>
</gene>
<accession>A0ABR7N3T4</accession>
<proteinExistence type="predicted"/>
<dbReference type="NCBIfam" id="TIGR00099">
    <property type="entry name" value="Cof-subfamily"/>
    <property type="match status" value="1"/>
</dbReference>
<dbReference type="CDD" id="cd07518">
    <property type="entry name" value="HAD_YbiV-Like"/>
    <property type="match status" value="1"/>
</dbReference>
<dbReference type="SUPFAM" id="SSF56784">
    <property type="entry name" value="HAD-like"/>
    <property type="match status" value="1"/>
</dbReference>
<dbReference type="PANTHER" id="PTHR10000:SF53">
    <property type="entry name" value="5-AMINO-6-(5-PHOSPHO-D-RIBITYLAMINO)URACIL PHOSPHATASE YBJI-RELATED"/>
    <property type="match status" value="1"/>
</dbReference>
<comment type="caution">
    <text evidence="1">The sequence shown here is derived from an EMBL/GenBank/DDBJ whole genome shotgun (WGS) entry which is preliminary data.</text>
</comment>
<organism evidence="1 2">
    <name type="scientific">Jutongia huaianensis</name>
    <dbReference type="NCBI Taxonomy" id="2763668"/>
    <lineage>
        <taxon>Bacteria</taxon>
        <taxon>Bacillati</taxon>
        <taxon>Bacillota</taxon>
        <taxon>Clostridia</taxon>
        <taxon>Lachnospirales</taxon>
        <taxon>Lachnospiraceae</taxon>
        <taxon>Jutongia</taxon>
    </lineage>
</organism>
<dbReference type="RefSeq" id="WP_249298389.1">
    <property type="nucleotide sequence ID" value="NZ_JACRSX010000019.1"/>
</dbReference>
<sequence>MMKNIKLTAFDMDGTLLNDRKELPPDFPAWVKNHPQIRKVIASGRQYYTLRDNMGELKDEFLYVAENGGVVYEKEEALYCDKIPSEDLRYCVDRLNRMEGVTPMLCGVKGAYIRQDTKAAVFKEASMYYHRLTKCENVMEEALKDRIVKIAIFVENYQVDKAAAAFADLPERLAVVVSGDSWIDIANASANKGAGIAAIQRKYQIKPEECMAFGDYLNDVELLKSCGESYCMENGHPRLKEIARHIAPSNNECGVMQVINQLPFNV</sequence>
<dbReference type="InterPro" id="IPR000150">
    <property type="entry name" value="Cof"/>
</dbReference>
<dbReference type="Proteomes" id="UP000606193">
    <property type="component" value="Unassembled WGS sequence"/>
</dbReference>
<dbReference type="Pfam" id="PF08282">
    <property type="entry name" value="Hydrolase_3"/>
    <property type="match status" value="1"/>
</dbReference>
<keyword evidence="2" id="KW-1185">Reference proteome</keyword>
<dbReference type="InterPro" id="IPR023214">
    <property type="entry name" value="HAD_sf"/>
</dbReference>
<dbReference type="GO" id="GO:0016787">
    <property type="term" value="F:hydrolase activity"/>
    <property type="evidence" value="ECO:0007669"/>
    <property type="project" value="UniProtKB-KW"/>
</dbReference>
<dbReference type="InterPro" id="IPR006379">
    <property type="entry name" value="HAD-SF_hydro_IIB"/>
</dbReference>
<dbReference type="SFLD" id="SFLDS00003">
    <property type="entry name" value="Haloacid_Dehalogenase"/>
    <property type="match status" value="1"/>
</dbReference>
<evidence type="ECO:0000313" key="2">
    <source>
        <dbReference type="Proteomes" id="UP000606193"/>
    </source>
</evidence>
<dbReference type="EMBL" id="JACRSX010000019">
    <property type="protein sequence ID" value="MBC8563294.1"/>
    <property type="molecule type" value="Genomic_DNA"/>
</dbReference>
<dbReference type="NCBIfam" id="TIGR01484">
    <property type="entry name" value="HAD-SF-IIB"/>
    <property type="match status" value="1"/>
</dbReference>
<reference evidence="1 2" key="1">
    <citation type="submission" date="2020-08" db="EMBL/GenBank/DDBJ databases">
        <title>Genome public.</title>
        <authorList>
            <person name="Liu C."/>
            <person name="Sun Q."/>
        </authorList>
    </citation>
    <scope>NUCLEOTIDE SEQUENCE [LARGE SCALE GENOMIC DNA]</scope>
    <source>
        <strain evidence="1 2">NSJ-37</strain>
    </source>
</reference>
<dbReference type="InterPro" id="IPR036412">
    <property type="entry name" value="HAD-like_sf"/>
</dbReference>
<dbReference type="Gene3D" id="3.40.50.1000">
    <property type="entry name" value="HAD superfamily/HAD-like"/>
    <property type="match status" value="1"/>
</dbReference>
<evidence type="ECO:0000313" key="1">
    <source>
        <dbReference type="EMBL" id="MBC8563294.1"/>
    </source>
</evidence>
<dbReference type="PANTHER" id="PTHR10000">
    <property type="entry name" value="PHOSPHOSERINE PHOSPHATASE"/>
    <property type="match status" value="1"/>
</dbReference>
<name>A0ABR7N3T4_9FIRM</name>
<dbReference type="SFLD" id="SFLDG01140">
    <property type="entry name" value="C2.B:_Phosphomannomutase_and_P"/>
    <property type="match status" value="1"/>
</dbReference>
<protein>
    <submittedName>
        <fullName evidence="1">HAD family hydrolase</fullName>
    </submittedName>
</protein>